<dbReference type="InterPro" id="IPR023631">
    <property type="entry name" value="Amidase_dom"/>
</dbReference>
<evidence type="ECO:0000256" key="1">
    <source>
        <dbReference type="ARBA" id="ARBA00009199"/>
    </source>
</evidence>
<comment type="similarity">
    <text evidence="1">Belongs to the amidase family.</text>
</comment>
<reference evidence="5 6" key="1">
    <citation type="submission" date="2020-02" db="EMBL/GenBank/DDBJ databases">
        <title>Comparative genomics of the hypocrealean fungal genus Beauvera.</title>
        <authorList>
            <person name="Showalter D.N."/>
            <person name="Bushley K.E."/>
            <person name="Rehner S.A."/>
        </authorList>
    </citation>
    <scope>NUCLEOTIDE SEQUENCE [LARGE SCALE GENOMIC DNA]</scope>
    <source>
        <strain evidence="5 6">ARSEF4384</strain>
    </source>
</reference>
<dbReference type="Pfam" id="PF01425">
    <property type="entry name" value="Amidase"/>
    <property type="match status" value="2"/>
</dbReference>
<name>A0AAW0RIQ6_9HYPO</name>
<sequence length="579" mass="63378">MTIIESKLTYILPPKADGSPTTEIRALNWEDIGARKRALLSASIPQEWRVPAHLLPPDSQDDVTAWPATSGWFTEDELRITEQTATQIVAQLASGELQSETVTRAFCKRAAAAHQLLRKQVNCLSETCFERAIATARARDEHFAKTGQPVGPLHGLPISLKDNFKLMGLDSTVGFSSHVGDAAAVDSMLAKVLEEAGAIFYVKTNVPTAMMIAETINNVFGRTLNPLNRQTTSGGSSGGESALLVLKGSPIGVGTDIGKKRLQGSLFDGSDEEITGGSLRIPAACTGIFTLRPSSGRFPVRDCRSGMPGQEGVMSVNGPMARTLQDISMYSKAVIQSQPWLRDAKCHPLPWKSVQLPKKLKIGVMWDDTLVQPTPPILRALRHTVAKLLQAGHDVVDWRPTDMLQSLTMIGKFFLADGAAAIRKELERTGEPWRPEMEAYRHAQPMSVYDVWKLQTERTAFQNANLDRWNDAGLDGLLLPTTPYVTHKHSGRRHVAYTAVGNILDLSAVSFPTGLKVDKNIDIVGHDYEPRSDVCEAINTEYDANLLDGMPISLQLVARKLEEEKVLGMTKSVLQALSD</sequence>
<feature type="domain" description="Amidase" evidence="4">
    <location>
        <begin position="102"/>
        <end position="258"/>
    </location>
</feature>
<keyword evidence="2" id="KW-0378">Hydrolase</keyword>
<accession>A0AAW0RIQ6</accession>
<dbReference type="AlphaFoldDB" id="A0AAW0RIQ6"/>
<proteinExistence type="inferred from homology"/>
<gene>
    <name evidence="5" type="ORF">G3M48_009413</name>
</gene>
<dbReference type="PIRSF" id="PIRSF001221">
    <property type="entry name" value="Amidase_fungi"/>
    <property type="match status" value="1"/>
</dbReference>
<dbReference type="Gene3D" id="3.90.1300.10">
    <property type="entry name" value="Amidase signature (AS) domain"/>
    <property type="match status" value="1"/>
</dbReference>
<feature type="active site" description="Acyl-ester intermediate" evidence="3">
    <location>
        <position position="278"/>
    </location>
</feature>
<dbReference type="PANTHER" id="PTHR46072:SF11">
    <property type="entry name" value="AMIDASE-RELATED"/>
    <property type="match status" value="1"/>
</dbReference>
<dbReference type="PANTHER" id="PTHR46072">
    <property type="entry name" value="AMIDASE-RELATED-RELATED"/>
    <property type="match status" value="1"/>
</dbReference>
<evidence type="ECO:0000313" key="6">
    <source>
        <dbReference type="Proteomes" id="UP001397290"/>
    </source>
</evidence>
<protein>
    <recommendedName>
        <fullName evidence="4">Amidase domain-containing protein</fullName>
    </recommendedName>
</protein>
<feature type="domain" description="Amidase" evidence="4">
    <location>
        <begin position="275"/>
        <end position="567"/>
    </location>
</feature>
<dbReference type="GO" id="GO:0016787">
    <property type="term" value="F:hydrolase activity"/>
    <property type="evidence" value="ECO:0007669"/>
    <property type="project" value="UniProtKB-KW"/>
</dbReference>
<dbReference type="InterPro" id="IPR036928">
    <property type="entry name" value="AS_sf"/>
</dbReference>
<comment type="caution">
    <text evidence="5">The sequence shown here is derived from an EMBL/GenBank/DDBJ whole genome shotgun (WGS) entry which is preliminary data.</text>
</comment>
<evidence type="ECO:0000256" key="2">
    <source>
        <dbReference type="ARBA" id="ARBA00022801"/>
    </source>
</evidence>
<evidence type="ECO:0000313" key="5">
    <source>
        <dbReference type="EMBL" id="KAK8142058.1"/>
    </source>
</evidence>
<evidence type="ECO:0000259" key="4">
    <source>
        <dbReference type="Pfam" id="PF01425"/>
    </source>
</evidence>
<keyword evidence="6" id="KW-1185">Reference proteome</keyword>
<feature type="active site" description="Charge relay system" evidence="3">
    <location>
        <position position="236"/>
    </location>
</feature>
<dbReference type="EMBL" id="JAAHCF010000765">
    <property type="protein sequence ID" value="KAK8142058.1"/>
    <property type="molecule type" value="Genomic_DNA"/>
</dbReference>
<evidence type="ECO:0000256" key="3">
    <source>
        <dbReference type="PIRSR" id="PIRSR001221-1"/>
    </source>
</evidence>
<organism evidence="5 6">
    <name type="scientific">Beauveria asiatica</name>
    <dbReference type="NCBI Taxonomy" id="1069075"/>
    <lineage>
        <taxon>Eukaryota</taxon>
        <taxon>Fungi</taxon>
        <taxon>Dikarya</taxon>
        <taxon>Ascomycota</taxon>
        <taxon>Pezizomycotina</taxon>
        <taxon>Sordariomycetes</taxon>
        <taxon>Hypocreomycetidae</taxon>
        <taxon>Hypocreales</taxon>
        <taxon>Cordycipitaceae</taxon>
        <taxon>Beauveria</taxon>
    </lineage>
</organism>
<feature type="active site" description="Charge relay system" evidence="3">
    <location>
        <position position="161"/>
    </location>
</feature>
<dbReference type="Proteomes" id="UP001397290">
    <property type="component" value="Unassembled WGS sequence"/>
</dbReference>
<dbReference type="SUPFAM" id="SSF75304">
    <property type="entry name" value="Amidase signature (AS) enzymes"/>
    <property type="match status" value="1"/>
</dbReference>